<proteinExistence type="predicted"/>
<dbReference type="KEGG" id="ccs:CCNA_03976"/>
<evidence type="ECO:0000313" key="3">
    <source>
        <dbReference type="Proteomes" id="UP000001364"/>
    </source>
</evidence>
<keyword evidence="1" id="KW-1133">Transmembrane helix</keyword>
<feature type="transmembrane region" description="Helical" evidence="1">
    <location>
        <begin position="5"/>
        <end position="23"/>
    </location>
</feature>
<reference evidence="2 3" key="1">
    <citation type="journal article" date="2010" name="J. Bacteriol.">
        <title>The genetic basis of laboratory adaptation in Caulobacter crescentus.</title>
        <authorList>
            <person name="Marks M.E."/>
            <person name="Castro-Rojas C.M."/>
            <person name="Teiling C."/>
            <person name="Du L."/>
            <person name="Kapatral V."/>
            <person name="Walunas T.L."/>
            <person name="Crosson S."/>
        </authorList>
    </citation>
    <scope>NUCLEOTIDE SEQUENCE [LARGE SCALE GENOMIC DNA]</scope>
    <source>
        <strain evidence="3">NA1000 / CB15N</strain>
    </source>
</reference>
<dbReference type="Proteomes" id="UP000001364">
    <property type="component" value="Chromosome"/>
</dbReference>
<dbReference type="RefSeq" id="YP_009020548.1">
    <property type="nucleotide sequence ID" value="NC_011916.1"/>
</dbReference>
<keyword evidence="1" id="KW-0472">Membrane</keyword>
<evidence type="ECO:0000313" key="2">
    <source>
        <dbReference type="EMBL" id="AHI88579.1"/>
    </source>
</evidence>
<feature type="transmembrane region" description="Helical" evidence="1">
    <location>
        <begin position="29"/>
        <end position="53"/>
    </location>
</feature>
<dbReference type="EMBL" id="CP001340">
    <property type="protein sequence ID" value="AHI88579.1"/>
    <property type="molecule type" value="Genomic_DNA"/>
</dbReference>
<protein>
    <submittedName>
        <fullName evidence="2">Uncharacterized protein</fullName>
    </submittedName>
</protein>
<name>A0A0H3IZK0_CAUVN</name>
<dbReference type="HOGENOM" id="CLU_2697845_0_0_5"/>
<evidence type="ECO:0000256" key="1">
    <source>
        <dbReference type="SAM" id="Phobius"/>
    </source>
</evidence>
<sequence length="73" mass="8202">MRSYALMIVGTALMPAWFFVEWLRGNMSGAAVIAITAAFAIMWLFYSAVWLAMTIWRRRAEAQSASPPPSFGR</sequence>
<keyword evidence="3" id="KW-1185">Reference proteome</keyword>
<dbReference type="AlphaFoldDB" id="A0A0H3IZK0"/>
<gene>
    <name evidence="2" type="ordered locus">CCNA_03976</name>
</gene>
<dbReference type="RefSeq" id="WP_024265832.1">
    <property type="nucleotide sequence ID" value="NC_011916.1"/>
</dbReference>
<keyword evidence="1" id="KW-0812">Transmembrane</keyword>
<accession>A0A0H3IZK0</accession>
<dbReference type="GeneID" id="18668924"/>
<organism evidence="2 3">
    <name type="scientific">Caulobacter vibrioides (strain NA1000 / CB15N)</name>
    <name type="common">Caulobacter crescentus</name>
    <dbReference type="NCBI Taxonomy" id="565050"/>
    <lineage>
        <taxon>Bacteria</taxon>
        <taxon>Pseudomonadati</taxon>
        <taxon>Pseudomonadota</taxon>
        <taxon>Alphaproteobacteria</taxon>
        <taxon>Caulobacterales</taxon>
        <taxon>Caulobacteraceae</taxon>
        <taxon>Caulobacter</taxon>
    </lineage>
</organism>